<protein>
    <submittedName>
        <fullName evidence="1">Uncharacterized protein</fullName>
    </submittedName>
</protein>
<evidence type="ECO:0000313" key="2">
    <source>
        <dbReference type="Proteomes" id="UP000683925"/>
    </source>
</evidence>
<keyword evidence="2" id="KW-1185">Reference proteome</keyword>
<dbReference type="Proteomes" id="UP000683925">
    <property type="component" value="Unassembled WGS sequence"/>
</dbReference>
<comment type="caution">
    <text evidence="1">The sequence shown here is derived from an EMBL/GenBank/DDBJ whole genome shotgun (WGS) entry which is preliminary data.</text>
</comment>
<proteinExistence type="predicted"/>
<name>A0A8S1XLV0_PAROT</name>
<gene>
    <name evidence="1" type="ORF">POCTA_138.1.T1250198</name>
</gene>
<dbReference type="AlphaFoldDB" id="A0A8S1XLV0"/>
<evidence type="ECO:0000313" key="1">
    <source>
        <dbReference type="EMBL" id="CAD8201894.1"/>
    </source>
</evidence>
<reference evidence="1" key="1">
    <citation type="submission" date="2021-01" db="EMBL/GenBank/DDBJ databases">
        <authorList>
            <consortium name="Genoscope - CEA"/>
            <person name="William W."/>
        </authorList>
    </citation>
    <scope>NUCLEOTIDE SEQUENCE</scope>
</reference>
<dbReference type="EMBL" id="CAJJDP010000125">
    <property type="protein sequence ID" value="CAD8201894.1"/>
    <property type="molecule type" value="Genomic_DNA"/>
</dbReference>
<organism evidence="1 2">
    <name type="scientific">Paramecium octaurelia</name>
    <dbReference type="NCBI Taxonomy" id="43137"/>
    <lineage>
        <taxon>Eukaryota</taxon>
        <taxon>Sar</taxon>
        <taxon>Alveolata</taxon>
        <taxon>Ciliophora</taxon>
        <taxon>Intramacronucleata</taxon>
        <taxon>Oligohymenophorea</taxon>
        <taxon>Peniculida</taxon>
        <taxon>Parameciidae</taxon>
        <taxon>Paramecium</taxon>
    </lineage>
</organism>
<sequence>MKSSLINSQSLPQLQQRMIHSKILDDKVPKPCKYPLFEQPQFKYKSEKNNRSPLRLNPAIKSTYSKFKASIVKSYNNQLFDQYQMTKTQRRIQNEIEIKKQWRQQKYLEEKAKIQYLNVEEKDIDLNKELLNQIKLNLFEQTKKLFQFVLYKAQKFQRKRSDTNILLRECLHNKESNYSKNQLNSENIFNLLLLFPCEREIQVKNQIISTHQNHHFLECKKFIFQLLLEVIVFLSKFIKLITRKALRLEYQRVTCADKQ</sequence>
<accession>A0A8S1XLV0</accession>
<dbReference type="OrthoDB" id="302654at2759"/>